<dbReference type="InterPro" id="IPR051118">
    <property type="entry name" value="LST-2"/>
</dbReference>
<organism evidence="1 2">
    <name type="scientific">Terrapene triunguis</name>
    <name type="common">Three-toed box turtle</name>
    <dbReference type="NCBI Taxonomy" id="2587831"/>
    <lineage>
        <taxon>Eukaryota</taxon>
        <taxon>Metazoa</taxon>
        <taxon>Chordata</taxon>
        <taxon>Craniata</taxon>
        <taxon>Vertebrata</taxon>
        <taxon>Euteleostomi</taxon>
        <taxon>Archelosauria</taxon>
        <taxon>Testudinata</taxon>
        <taxon>Testudines</taxon>
        <taxon>Cryptodira</taxon>
        <taxon>Durocryptodira</taxon>
        <taxon>Testudinoidea</taxon>
        <taxon>Emydidae</taxon>
        <taxon>Terrapene</taxon>
    </lineage>
</organism>
<dbReference type="PANTHER" id="PTHR46465">
    <property type="entry name" value="LATERAL SIGNALING TARGET PROTEIN 2 HOMOLOG"/>
    <property type="match status" value="1"/>
</dbReference>
<protein>
    <submittedName>
        <fullName evidence="1">Uncharacterized protein</fullName>
    </submittedName>
</protein>
<sequence length="161" mass="18379">MDECIPKERHCRDYLAKFPEELLVDNLGNHVLFAAECLVAGTWSWEADGLQLRPLAKNLLCSLQLVRKVLREQSLSQASPCSEPVRMALIRFDTLFAEFELSYVSLLVSLKSPEELYKQQEIVVLFCETVERALKLGYLSQDMIDGCEPLLMFTIPRLAII</sequence>
<dbReference type="GeneTree" id="ENSGT00940000166092"/>
<keyword evidence="2" id="KW-1185">Reference proteome</keyword>
<name>A0A674JT95_9SAUR</name>
<accession>A0A674JT95</accession>
<dbReference type="Proteomes" id="UP000472274">
    <property type="component" value="Unplaced"/>
</dbReference>
<dbReference type="AlphaFoldDB" id="A0A674JT95"/>
<reference evidence="1" key="2">
    <citation type="submission" date="2025-09" db="UniProtKB">
        <authorList>
            <consortium name="Ensembl"/>
        </authorList>
    </citation>
    <scope>IDENTIFICATION</scope>
</reference>
<evidence type="ECO:0000313" key="2">
    <source>
        <dbReference type="Proteomes" id="UP000472274"/>
    </source>
</evidence>
<dbReference type="GO" id="GO:0031901">
    <property type="term" value="C:early endosome membrane"/>
    <property type="evidence" value="ECO:0007669"/>
    <property type="project" value="TreeGrafter"/>
</dbReference>
<dbReference type="InParanoid" id="A0A674JT95"/>
<evidence type="ECO:0000313" key="1">
    <source>
        <dbReference type="Ensembl" id="ENSTMTP00000025031.1"/>
    </source>
</evidence>
<reference evidence="1" key="1">
    <citation type="submission" date="2025-08" db="UniProtKB">
        <authorList>
            <consortium name="Ensembl"/>
        </authorList>
    </citation>
    <scope>IDENTIFICATION</scope>
</reference>
<dbReference type="PANTHER" id="PTHR46465:SF4">
    <property type="entry name" value="FYVE-TYPE DOMAIN-CONTAINING PROTEIN"/>
    <property type="match status" value="1"/>
</dbReference>
<dbReference type="Ensembl" id="ENSTMTT00000025910.1">
    <property type="protein sequence ID" value="ENSTMTP00000025031.1"/>
    <property type="gene ID" value="ENSTMTG00000018227.1"/>
</dbReference>
<proteinExistence type="predicted"/>